<keyword evidence="3" id="KW-1185">Reference proteome</keyword>
<evidence type="ECO:0000256" key="1">
    <source>
        <dbReference type="SAM" id="MobiDB-lite"/>
    </source>
</evidence>
<feature type="compositionally biased region" description="Basic and acidic residues" evidence="1">
    <location>
        <begin position="120"/>
        <end position="133"/>
    </location>
</feature>
<organism evidence="2 3">
    <name type="scientific">Herbiconiux daphne</name>
    <dbReference type="NCBI Taxonomy" id="2970914"/>
    <lineage>
        <taxon>Bacteria</taxon>
        <taxon>Bacillati</taxon>
        <taxon>Actinomycetota</taxon>
        <taxon>Actinomycetes</taxon>
        <taxon>Micrococcales</taxon>
        <taxon>Microbacteriaceae</taxon>
        <taxon>Herbiconiux</taxon>
    </lineage>
</organism>
<comment type="caution">
    <text evidence="2">The sequence shown here is derived from an EMBL/GenBank/DDBJ whole genome shotgun (WGS) entry which is preliminary data.</text>
</comment>
<proteinExistence type="predicted"/>
<feature type="region of interest" description="Disordered" evidence="1">
    <location>
        <begin position="109"/>
        <end position="140"/>
    </location>
</feature>
<accession>A0ABT2H8S7</accession>
<evidence type="ECO:0000313" key="3">
    <source>
        <dbReference type="Proteomes" id="UP001165586"/>
    </source>
</evidence>
<sequence>MPTLKEILESLVKDNKITAEESASISNEVNVIRDTAVNKLKTDYESKISEASKITSEAKNNKIRGLAKDLTDESKLEAAIKLSDLTEEDTPELAVEKIKKTIEANAFLGKTPTTDPAGVKTEKKIPVAEKKETPNLTKKL</sequence>
<dbReference type="EMBL" id="JANLCJ010000018">
    <property type="protein sequence ID" value="MCS5736365.1"/>
    <property type="molecule type" value="Genomic_DNA"/>
</dbReference>
<gene>
    <name evidence="2" type="ORF">N1032_21755</name>
</gene>
<dbReference type="Proteomes" id="UP001165586">
    <property type="component" value="Unassembled WGS sequence"/>
</dbReference>
<evidence type="ECO:0008006" key="4">
    <source>
        <dbReference type="Google" id="ProtNLM"/>
    </source>
</evidence>
<name>A0ABT2H8S7_9MICO</name>
<evidence type="ECO:0000313" key="2">
    <source>
        <dbReference type="EMBL" id="MCS5736365.1"/>
    </source>
</evidence>
<reference evidence="2" key="1">
    <citation type="submission" date="2022-08" db="EMBL/GenBank/DDBJ databases">
        <authorList>
            <person name="Deng Y."/>
            <person name="Han X.-F."/>
            <person name="Zhang Y.-Q."/>
        </authorList>
    </citation>
    <scope>NUCLEOTIDE SEQUENCE</scope>
    <source>
        <strain evidence="2">CPCC 203386</strain>
    </source>
</reference>
<protein>
    <recommendedName>
        <fullName evidence="4">DUF4355 domain-containing protein</fullName>
    </recommendedName>
</protein>
<dbReference type="RefSeq" id="WP_259542260.1">
    <property type="nucleotide sequence ID" value="NZ_JANLCJ010000018.1"/>
</dbReference>